<protein>
    <recommendedName>
        <fullName evidence="4">CUB domain-containing protein</fullName>
    </recommendedName>
</protein>
<evidence type="ECO:0000313" key="3">
    <source>
        <dbReference type="Proteomes" id="UP000298663"/>
    </source>
</evidence>
<evidence type="ECO:0000256" key="1">
    <source>
        <dbReference type="SAM" id="SignalP"/>
    </source>
</evidence>
<proteinExistence type="predicted"/>
<accession>A0A4U5M176</accession>
<evidence type="ECO:0008006" key="4">
    <source>
        <dbReference type="Google" id="ProtNLM"/>
    </source>
</evidence>
<reference evidence="2 3" key="1">
    <citation type="journal article" date="2015" name="Genome Biol.">
        <title>Comparative genomics of Steinernema reveals deeply conserved gene regulatory networks.</title>
        <authorList>
            <person name="Dillman A.R."/>
            <person name="Macchietto M."/>
            <person name="Porter C.F."/>
            <person name="Rogers A."/>
            <person name="Williams B."/>
            <person name="Antoshechkin I."/>
            <person name="Lee M.M."/>
            <person name="Goodwin Z."/>
            <person name="Lu X."/>
            <person name="Lewis E.E."/>
            <person name="Goodrich-Blair H."/>
            <person name="Stock S.P."/>
            <person name="Adams B.J."/>
            <person name="Sternberg P.W."/>
            <person name="Mortazavi A."/>
        </authorList>
    </citation>
    <scope>NUCLEOTIDE SEQUENCE [LARGE SCALE GENOMIC DNA]</scope>
    <source>
        <strain evidence="2 3">ALL</strain>
    </source>
</reference>
<comment type="caution">
    <text evidence="2">The sequence shown here is derived from an EMBL/GenBank/DDBJ whole genome shotgun (WGS) entry which is preliminary data.</text>
</comment>
<keyword evidence="1" id="KW-0732">Signal</keyword>
<dbReference type="Proteomes" id="UP000298663">
    <property type="component" value="Unassembled WGS sequence"/>
</dbReference>
<gene>
    <name evidence="2" type="ORF">L596_026390</name>
</gene>
<dbReference type="InterPro" id="IPR035914">
    <property type="entry name" value="Sperma_CUB_dom_sf"/>
</dbReference>
<name>A0A4U5M176_STECR</name>
<dbReference type="EMBL" id="AZBU02000010">
    <property type="protein sequence ID" value="TKR62424.1"/>
    <property type="molecule type" value="Genomic_DNA"/>
</dbReference>
<dbReference type="SUPFAM" id="SSF49854">
    <property type="entry name" value="Spermadhesin, CUB domain"/>
    <property type="match status" value="1"/>
</dbReference>
<feature type="chain" id="PRO_5020705312" description="CUB domain-containing protein" evidence="1">
    <location>
        <begin position="19"/>
        <end position="905"/>
    </location>
</feature>
<dbReference type="AlphaFoldDB" id="A0A4U5M176"/>
<keyword evidence="3" id="KW-1185">Reference proteome</keyword>
<reference evidence="2 3" key="2">
    <citation type="journal article" date="2019" name="G3 (Bethesda)">
        <title>Hybrid Assembly of the Genome of the Entomopathogenic Nematode Steinernema carpocapsae Identifies the X-Chromosome.</title>
        <authorList>
            <person name="Serra L."/>
            <person name="Macchietto M."/>
            <person name="Macias-Munoz A."/>
            <person name="McGill C.J."/>
            <person name="Rodriguez I.M."/>
            <person name="Rodriguez B."/>
            <person name="Murad R."/>
            <person name="Mortazavi A."/>
        </authorList>
    </citation>
    <scope>NUCLEOTIDE SEQUENCE [LARGE SCALE GENOMIC DNA]</scope>
    <source>
        <strain evidence="2 3">ALL</strain>
    </source>
</reference>
<evidence type="ECO:0000313" key="2">
    <source>
        <dbReference type="EMBL" id="TKR62424.1"/>
    </source>
</evidence>
<feature type="signal peptide" evidence="1">
    <location>
        <begin position="1"/>
        <end position="18"/>
    </location>
</feature>
<sequence length="905" mass="102145">MLLSLWPLLALALTPCAAIKWISCDFFETTKLIQLNLNEAIGIRSYDWPNSMTLFNGQQRQNCSIMVQNTILTTQRIAMVFLNARLGAVFNGQYPSQYEPQNVDTNNFGLNTYYDFDESFTFAVSNWTNYNEKTTVSVWNGFEAIVIGYDQSTSCSFQTDEPTVVEPNDPKFLTAFIDTDPSLPLSSCSWKYVPKDGYTLKFAVSNIIYETKLVVTVDGVVQPYASGNTVYYATKSLKVTYDRDGTQYRERSFFGILSSFLTQPSDSSQCPEKTHSLNDPTLSLTISVNRNTQTGAFWTPYADNENCVSQIQTEKNKELRFYVDARDIERSDTALLVLDTYSRYNIRTDDLSVVLATKDNDTATLTWKSDGNYGRSGFSLHVDVLDCSCGSNLITLSSSTPKVVFGPSKPYYKSGVAQDLYKPYCRNMTCIWTVDRPDDSIVLLTLVGQVRTFIGDMPQDILQIRSDGAQKMTQWRSSQSTQNFFVFAKELQVGLRSSDQWPTWQSDDHDLHFEASFLAYSDITAHKTVFKTSADYSIFETSTLSKQFSAHTFVLGPDMASKKIQIYMVQNDMWCNYQDFDGFFGMLDGELSTNAAPVFWPQNCSQRYPFNSMRVAPFVSKTGSVTIMRLHQHQTKLPTLIVKVYDEEIDCTLQDPLLVVKRNYGRSLKWSPTSNKTNQTRCPAYVYVDEPGFPSINFQFSIYNRDSPTQVFAGFNISGTPLFMADSDSTPTVYGRLFTLYTRIDYTLHIRPELRDVNYYSKNSKDGHAVRGVFMSPGYPLESSNTSSVLESLTIRPPLYYQNRKGYLNGTLTVVIDELKSTSSLAVTLGSKILPSFKSTAKGTTVYSVSTSDNIVFAYNGSLAEKGFFIRYELKAFTYYAPGSSSTLKNSSVLSALLIFAYQLF</sequence>
<organism evidence="2 3">
    <name type="scientific">Steinernema carpocapsae</name>
    <name type="common">Entomopathogenic nematode</name>
    <dbReference type="NCBI Taxonomy" id="34508"/>
    <lineage>
        <taxon>Eukaryota</taxon>
        <taxon>Metazoa</taxon>
        <taxon>Ecdysozoa</taxon>
        <taxon>Nematoda</taxon>
        <taxon>Chromadorea</taxon>
        <taxon>Rhabditida</taxon>
        <taxon>Tylenchina</taxon>
        <taxon>Panagrolaimomorpha</taxon>
        <taxon>Strongyloidoidea</taxon>
        <taxon>Steinernematidae</taxon>
        <taxon>Steinernema</taxon>
    </lineage>
</organism>